<keyword evidence="3" id="KW-0408">Iron</keyword>
<dbReference type="STRING" id="52770.BSZ40_01915"/>
<dbReference type="AlphaFoldDB" id="A0A1Q5PXK7"/>
<dbReference type="PROSITE" id="PS51296">
    <property type="entry name" value="RIESKE"/>
    <property type="match status" value="1"/>
</dbReference>
<reference evidence="7" key="1">
    <citation type="submission" date="2016-12" db="EMBL/GenBank/DDBJ databases">
        <authorList>
            <person name="Meng X."/>
        </authorList>
    </citation>
    <scope>NUCLEOTIDE SEQUENCE [LARGE SCALE GENOMIC DNA]</scope>
    <source>
        <strain evidence="7">DSM 20732</strain>
    </source>
</reference>
<dbReference type="InterPro" id="IPR017941">
    <property type="entry name" value="Rieske_2Fe-2S"/>
</dbReference>
<accession>A0A1Q5PXK7</accession>
<dbReference type="OrthoDB" id="147178at2"/>
<dbReference type="GO" id="GO:0016705">
    <property type="term" value="F:oxidoreductase activity, acting on paired donors, with incorporation or reduction of molecular oxygen"/>
    <property type="evidence" value="ECO:0007669"/>
    <property type="project" value="UniProtKB-ARBA"/>
</dbReference>
<protein>
    <submittedName>
        <fullName evidence="6">(2Fe-2S)-binding protein</fullName>
    </submittedName>
</protein>
<feature type="domain" description="Rieske" evidence="5">
    <location>
        <begin position="4"/>
        <end position="104"/>
    </location>
</feature>
<organism evidence="6 7">
    <name type="scientific">Buchananella hordeovulneris</name>
    <dbReference type="NCBI Taxonomy" id="52770"/>
    <lineage>
        <taxon>Bacteria</taxon>
        <taxon>Bacillati</taxon>
        <taxon>Actinomycetota</taxon>
        <taxon>Actinomycetes</taxon>
        <taxon>Actinomycetales</taxon>
        <taxon>Actinomycetaceae</taxon>
        <taxon>Buchananella</taxon>
    </lineage>
</organism>
<dbReference type="RefSeq" id="WP_073822790.1">
    <property type="nucleotide sequence ID" value="NZ_JAUNKL010000042.1"/>
</dbReference>
<dbReference type="Proteomes" id="UP000185612">
    <property type="component" value="Unassembled WGS sequence"/>
</dbReference>
<keyword evidence="2" id="KW-0479">Metal-binding</keyword>
<evidence type="ECO:0000313" key="6">
    <source>
        <dbReference type="EMBL" id="OKL52267.1"/>
    </source>
</evidence>
<dbReference type="InterPro" id="IPR036922">
    <property type="entry name" value="Rieske_2Fe-2S_sf"/>
</dbReference>
<gene>
    <name evidence="6" type="ORF">BSZ40_01915</name>
</gene>
<keyword evidence="4" id="KW-0411">Iron-sulfur</keyword>
<evidence type="ECO:0000256" key="2">
    <source>
        <dbReference type="ARBA" id="ARBA00022723"/>
    </source>
</evidence>
<dbReference type="SUPFAM" id="SSF50022">
    <property type="entry name" value="ISP domain"/>
    <property type="match status" value="1"/>
</dbReference>
<dbReference type="GO" id="GO:0046872">
    <property type="term" value="F:metal ion binding"/>
    <property type="evidence" value="ECO:0007669"/>
    <property type="project" value="UniProtKB-KW"/>
</dbReference>
<dbReference type="Pfam" id="PF00355">
    <property type="entry name" value="Rieske"/>
    <property type="match status" value="1"/>
</dbReference>
<name>A0A1Q5PXK7_9ACTO</name>
<evidence type="ECO:0000256" key="3">
    <source>
        <dbReference type="ARBA" id="ARBA00023004"/>
    </source>
</evidence>
<sequence>MSAQLVASLTTLAPGQAVAATVRDHTGADVALAIVRTEDGTVHAVSEYCTHGQVSLVEGDIEDCTIECWAHGARFNLVTGQGSLPAPSPITVYSVILDGDDVLVDVDA</sequence>
<dbReference type="EMBL" id="MQVS01000002">
    <property type="protein sequence ID" value="OKL52267.1"/>
    <property type="molecule type" value="Genomic_DNA"/>
</dbReference>
<dbReference type="GO" id="GO:0004497">
    <property type="term" value="F:monooxygenase activity"/>
    <property type="evidence" value="ECO:0007669"/>
    <property type="project" value="UniProtKB-ARBA"/>
</dbReference>
<evidence type="ECO:0000313" key="7">
    <source>
        <dbReference type="Proteomes" id="UP000185612"/>
    </source>
</evidence>
<dbReference type="GO" id="GO:0051537">
    <property type="term" value="F:2 iron, 2 sulfur cluster binding"/>
    <property type="evidence" value="ECO:0007669"/>
    <property type="project" value="UniProtKB-KW"/>
</dbReference>
<proteinExistence type="predicted"/>
<evidence type="ECO:0000259" key="5">
    <source>
        <dbReference type="PROSITE" id="PS51296"/>
    </source>
</evidence>
<evidence type="ECO:0000256" key="4">
    <source>
        <dbReference type="ARBA" id="ARBA00023014"/>
    </source>
</evidence>
<evidence type="ECO:0000256" key="1">
    <source>
        <dbReference type="ARBA" id="ARBA00022714"/>
    </source>
</evidence>
<keyword evidence="1" id="KW-0001">2Fe-2S</keyword>
<keyword evidence="7" id="KW-1185">Reference proteome</keyword>
<comment type="caution">
    <text evidence="6">The sequence shown here is derived from an EMBL/GenBank/DDBJ whole genome shotgun (WGS) entry which is preliminary data.</text>
</comment>
<dbReference type="Gene3D" id="2.102.10.10">
    <property type="entry name" value="Rieske [2Fe-2S] iron-sulphur domain"/>
    <property type="match status" value="1"/>
</dbReference>